<evidence type="ECO:0000259" key="1">
    <source>
        <dbReference type="SMART" id="SM00507"/>
    </source>
</evidence>
<dbReference type="CDD" id="cd00085">
    <property type="entry name" value="HNHc"/>
    <property type="match status" value="1"/>
</dbReference>
<gene>
    <name evidence="2" type="ORF">U2_00035</name>
</gene>
<dbReference type="GO" id="GO:0004519">
    <property type="term" value="F:endonuclease activity"/>
    <property type="evidence" value="ECO:0007669"/>
    <property type="project" value="InterPro"/>
</dbReference>
<evidence type="ECO:0000313" key="3">
    <source>
        <dbReference type="Proteomes" id="UP000515258"/>
    </source>
</evidence>
<dbReference type="EMBL" id="MT740726">
    <property type="protein sequence ID" value="QMV32410.1"/>
    <property type="molecule type" value="Genomic_DNA"/>
</dbReference>
<evidence type="ECO:0000313" key="2">
    <source>
        <dbReference type="EMBL" id="QMV32410.1"/>
    </source>
</evidence>
<protein>
    <recommendedName>
        <fullName evidence="1">HNH nuclease domain-containing protein</fullName>
    </recommendedName>
</protein>
<dbReference type="SMART" id="SM00507">
    <property type="entry name" value="HNHc"/>
    <property type="match status" value="1"/>
</dbReference>
<feature type="domain" description="HNH nuclease" evidence="1">
    <location>
        <begin position="170"/>
        <end position="220"/>
    </location>
</feature>
<dbReference type="GO" id="GO:0008270">
    <property type="term" value="F:zinc ion binding"/>
    <property type="evidence" value="ECO:0007669"/>
    <property type="project" value="InterPro"/>
</dbReference>
<dbReference type="GO" id="GO:0003676">
    <property type="term" value="F:nucleic acid binding"/>
    <property type="evidence" value="ECO:0007669"/>
    <property type="project" value="InterPro"/>
</dbReference>
<sequence length="238" mass="27842">MAADDSSIHKCCTKCGIKKPTSEFGKRKASKDGLHVYCKSCRKTEHADYYSRNREKVQAKNEKWKAENADRLREYMAAYYQANREHLDALNAAWARKNPILRAEWSRKDYHKHKPKRLSASRKWREANAEYLAAKSREYRLANPEMIRAYRWNRKARKRNAEGYYTGKDIAKLFASQRGRCACCGCSIRSGYHIDHIHPLSKGGSNWPHNLQLLCQRCNLRKKDKDPFVFANENGRLI</sequence>
<name>A0A7G5B7Y7_9CAUD</name>
<accession>A0A7G5B7Y7</accession>
<proteinExistence type="predicted"/>
<reference evidence="2 3" key="1">
    <citation type="submission" date="2020-07" db="EMBL/GenBank/DDBJ databases">
        <title>Ralstonia phages.</title>
        <authorList>
            <person name="Trotereau A."/>
            <person name="Boyer C."/>
            <person name="Torres-Barcelo C."/>
        </authorList>
    </citation>
    <scope>NUCLEOTIDE SEQUENCE [LARGE SCALE GENOMIC DNA]</scope>
</reference>
<dbReference type="Gene3D" id="1.10.30.50">
    <property type="match status" value="1"/>
</dbReference>
<dbReference type="Proteomes" id="UP000515258">
    <property type="component" value="Segment"/>
</dbReference>
<dbReference type="InterPro" id="IPR003615">
    <property type="entry name" value="HNH_nuc"/>
</dbReference>
<dbReference type="Pfam" id="PF01844">
    <property type="entry name" value="HNH"/>
    <property type="match status" value="1"/>
</dbReference>
<dbReference type="InterPro" id="IPR002711">
    <property type="entry name" value="HNH"/>
</dbReference>
<organism evidence="2 3">
    <name type="scientific">Ralstonia phage Albius</name>
    <dbReference type="NCBI Taxonomy" id="2759712"/>
    <lineage>
        <taxon>Viruses</taxon>
        <taxon>Duplodnaviria</taxon>
        <taxon>Heunggongvirae</taxon>
        <taxon>Uroviricota</taxon>
        <taxon>Caudoviricetes</taxon>
        <taxon>Rahariannevirus</taxon>
        <taxon>Rahariannevirus raharianne</taxon>
    </lineage>
</organism>